<accession>A0A8R1UCL2</accession>
<dbReference type="GO" id="GO:0002119">
    <property type="term" value="P:nematode larval development"/>
    <property type="evidence" value="ECO:0007669"/>
    <property type="project" value="EnsemblMetazoa"/>
</dbReference>
<evidence type="ECO:0000256" key="6">
    <source>
        <dbReference type="ARBA" id="ARBA00022833"/>
    </source>
</evidence>
<feature type="region of interest" description="Disordered" evidence="13">
    <location>
        <begin position="202"/>
        <end position="263"/>
    </location>
</feature>
<evidence type="ECO:0000256" key="3">
    <source>
        <dbReference type="ARBA" id="ARBA00022723"/>
    </source>
</evidence>
<dbReference type="PROSITE" id="PS51257">
    <property type="entry name" value="PROKAR_LIPOPROTEIN"/>
    <property type="match status" value="1"/>
</dbReference>
<sequence>MSWREKQTAMLAEKKVLMVGAGGIGCELLKNIVLAGFRDIHVIDLDTIDVSNLNRQFLFRREHVGKSKAEVATAAGLRIAPDAEVKIVFDHDSIFSEKFNYEFFKQFAFVLNALDNRSARNHVNRMCMSTHVPLIDGGTAGYLGQVRTMVRGATECYECVPKDENKKSFPGCTIRNTPSEHIHCTVWSKHVFNQLFGEVDIDDDVSPDMDDEEAKEKLEVTDEGMESGDGPKEEGGDAKLEEEEEEGGKGEEQKEKPSNTRMMAEESGYNPEIIFNKLFVDDIHYLLKMANLWKERRPPVPQPFGELATENAGSSTISTAAQMDPAQRVWTPAENGDEFRKAVEELRVRKAAAPDGILSWDKDDDAAMRFVAACANIRAVIFGIPMKSLFEIKSMAGNIIPAIATTNAIIAGIMTVDALRIAAGHADKIASSILLPVPNFRGMVVIPEPVVKPNPSCYTCSAKREVTMRVNVEKMTVETLRDKVLMGALGVGAPDVMEATTSKVILSSEPGETDGLLGDTLSLHGLSMGGRLLVEDFDSSDELRLVVLQAAAFDDVTFEIVSDEKPEVKEEGEEEEEMAEKMEDATIGKKRKTMDETEFPVKKARVEEEEEISV</sequence>
<comment type="similarity">
    <text evidence="2 8">Belongs to the ubiquitin-activating E1 family.</text>
</comment>
<dbReference type="InterPro" id="IPR045886">
    <property type="entry name" value="ThiF/MoeB/HesA"/>
</dbReference>
<feature type="region of interest" description="Disordered" evidence="13">
    <location>
        <begin position="564"/>
        <end position="614"/>
    </location>
</feature>
<dbReference type="FunFam" id="1.10.10.520:FF:000002">
    <property type="entry name" value="SUMO-activating enzyme subunit 2"/>
    <property type="match status" value="1"/>
</dbReference>
<organism evidence="16 17">
    <name type="scientific">Pristionchus pacificus</name>
    <name type="common">Parasitic nematode worm</name>
    <dbReference type="NCBI Taxonomy" id="54126"/>
    <lineage>
        <taxon>Eukaryota</taxon>
        <taxon>Metazoa</taxon>
        <taxon>Ecdysozoa</taxon>
        <taxon>Nematoda</taxon>
        <taxon>Chromadorea</taxon>
        <taxon>Rhabditida</taxon>
        <taxon>Rhabditina</taxon>
        <taxon>Diplogasteromorpha</taxon>
        <taxon>Diplogasteroidea</taxon>
        <taxon>Neodiplogasteridae</taxon>
        <taxon>Pristionchus</taxon>
    </lineage>
</organism>
<evidence type="ECO:0000259" key="15">
    <source>
        <dbReference type="Pfam" id="PF14732"/>
    </source>
</evidence>
<dbReference type="Pfam" id="PF14732">
    <property type="entry name" value="UAE_UbL"/>
    <property type="match status" value="1"/>
</dbReference>
<feature type="binding site" evidence="11">
    <location>
        <position position="159"/>
    </location>
    <ligand>
        <name>Zn(2+)</name>
        <dbReference type="ChEBI" id="CHEBI:29105"/>
    </ligand>
</feature>
<dbReference type="GO" id="GO:0016925">
    <property type="term" value="P:protein sumoylation"/>
    <property type="evidence" value="ECO:0000318"/>
    <property type="project" value="GO_Central"/>
</dbReference>
<feature type="domain" description="THIF-type NAD/FAD binding fold" evidence="14">
    <location>
        <begin position="3"/>
        <end position="431"/>
    </location>
</feature>
<protein>
    <recommendedName>
        <fullName evidence="8">SUMO-activating enzyme subunit</fullName>
    </recommendedName>
</protein>
<dbReference type="PIRSF" id="PIRSF039133">
    <property type="entry name" value="SUMO_E1B"/>
    <property type="match status" value="1"/>
</dbReference>
<comment type="subunit">
    <text evidence="8">Heterodimer.</text>
</comment>
<evidence type="ECO:0000256" key="10">
    <source>
        <dbReference type="PIRSR" id="PIRSR039133-2"/>
    </source>
</evidence>
<feature type="compositionally biased region" description="Acidic residues" evidence="13">
    <location>
        <begin position="202"/>
        <end position="213"/>
    </location>
</feature>
<dbReference type="GO" id="GO:0009792">
    <property type="term" value="P:embryo development ending in birth or egg hatching"/>
    <property type="evidence" value="ECO:0007669"/>
    <property type="project" value="EnsemblMetazoa"/>
</dbReference>
<comment type="pathway">
    <text evidence="1 8">Protein modification; protein sumoylation.</text>
</comment>
<evidence type="ECO:0000256" key="9">
    <source>
        <dbReference type="PIRSR" id="PIRSR039133-1"/>
    </source>
</evidence>
<dbReference type="PROSITE" id="PS00865">
    <property type="entry name" value="UBIQUITIN_ACTIVAT_2"/>
    <property type="match status" value="1"/>
</dbReference>
<dbReference type="Gene3D" id="3.10.290.20">
    <property type="entry name" value="Ubiquitin-like 2 activating enzyme e1b. Chain: B, domain 3"/>
    <property type="match status" value="1"/>
</dbReference>
<evidence type="ECO:0000256" key="7">
    <source>
        <dbReference type="ARBA" id="ARBA00022840"/>
    </source>
</evidence>
<feature type="binding site" evidence="11">
    <location>
        <position position="457"/>
    </location>
    <ligand>
        <name>Zn(2+)</name>
        <dbReference type="ChEBI" id="CHEBI:29105"/>
    </ligand>
</feature>
<evidence type="ECO:0000256" key="8">
    <source>
        <dbReference type="PIRNR" id="PIRNR039133"/>
    </source>
</evidence>
<dbReference type="InterPro" id="IPR023318">
    <property type="entry name" value="Ub_act_enz_dom_a_sf"/>
</dbReference>
<dbReference type="EnsemblMetazoa" id="PPA19113.1">
    <property type="protein sequence ID" value="PPA19113.1"/>
    <property type="gene ID" value="WBGene00108667"/>
</dbReference>
<dbReference type="SUPFAM" id="SSF69572">
    <property type="entry name" value="Activating enzymes of the ubiquitin-like proteins"/>
    <property type="match status" value="1"/>
</dbReference>
<keyword evidence="3 8" id="KW-0479">Metal-binding</keyword>
<dbReference type="GO" id="GO:0019948">
    <property type="term" value="F:SUMO activating enzyme activity"/>
    <property type="evidence" value="ECO:0000318"/>
    <property type="project" value="GO_Central"/>
</dbReference>
<dbReference type="GO" id="GO:0005524">
    <property type="term" value="F:ATP binding"/>
    <property type="evidence" value="ECO:0007669"/>
    <property type="project" value="UniProtKB-UniRule"/>
</dbReference>
<feature type="binding site" evidence="10">
    <location>
        <begin position="20"/>
        <end position="25"/>
    </location>
    <ligand>
        <name>ATP</name>
        <dbReference type="ChEBI" id="CHEBI:30616"/>
    </ligand>
</feature>
<feature type="binding site" evidence="10">
    <location>
        <position position="44"/>
    </location>
    <ligand>
        <name>ATP</name>
        <dbReference type="ChEBI" id="CHEBI:30616"/>
    </ligand>
</feature>
<evidence type="ECO:0000259" key="14">
    <source>
        <dbReference type="Pfam" id="PF00899"/>
    </source>
</evidence>
<evidence type="ECO:0000256" key="4">
    <source>
        <dbReference type="ARBA" id="ARBA00022741"/>
    </source>
</evidence>
<dbReference type="GO" id="GO:0009952">
    <property type="term" value="P:anterior/posterior pattern specification"/>
    <property type="evidence" value="ECO:0007669"/>
    <property type="project" value="EnsemblMetazoa"/>
</dbReference>
<dbReference type="GO" id="GO:0005737">
    <property type="term" value="C:cytoplasm"/>
    <property type="evidence" value="ECO:0000318"/>
    <property type="project" value="GO_Central"/>
</dbReference>
<keyword evidence="7 8" id="KW-0067">ATP-binding</keyword>
<dbReference type="Gene3D" id="3.50.50.80">
    <property type="entry name" value="Ubiquitin-activating enzyme E1, inactive adenylation domain, subdomain 1"/>
    <property type="match status" value="1"/>
</dbReference>
<evidence type="ECO:0000256" key="13">
    <source>
        <dbReference type="SAM" id="MobiDB-lite"/>
    </source>
</evidence>
<evidence type="ECO:0000313" key="17">
    <source>
        <dbReference type="Proteomes" id="UP000005239"/>
    </source>
</evidence>
<feature type="compositionally biased region" description="Basic and acidic residues" evidence="13">
    <location>
        <begin position="579"/>
        <end position="606"/>
    </location>
</feature>
<dbReference type="GO" id="GO:0046872">
    <property type="term" value="F:metal ion binding"/>
    <property type="evidence" value="ECO:0007669"/>
    <property type="project" value="UniProtKB-KW"/>
</dbReference>
<reference evidence="16" key="2">
    <citation type="submission" date="2022-06" db="UniProtKB">
        <authorList>
            <consortium name="EnsemblMetazoa"/>
        </authorList>
    </citation>
    <scope>IDENTIFICATION</scope>
    <source>
        <strain evidence="16">PS312</strain>
    </source>
</reference>
<keyword evidence="17" id="KW-1185">Reference proteome</keyword>
<feature type="binding site" evidence="11">
    <location>
        <position position="156"/>
    </location>
    <ligand>
        <name>Zn(2+)</name>
        <dbReference type="ChEBI" id="CHEBI:29105"/>
    </ligand>
</feature>
<dbReference type="Pfam" id="PF00899">
    <property type="entry name" value="ThiF"/>
    <property type="match status" value="1"/>
</dbReference>
<evidence type="ECO:0000256" key="11">
    <source>
        <dbReference type="PIRSR" id="PIRSR039133-3"/>
    </source>
</evidence>
<dbReference type="PANTHER" id="PTHR10953">
    <property type="entry name" value="UBIQUITIN-ACTIVATING ENZYME E1"/>
    <property type="match status" value="1"/>
</dbReference>
<dbReference type="InterPro" id="IPR033127">
    <property type="entry name" value="UBQ-activ_enz_E1_Cys_AS"/>
</dbReference>
<keyword evidence="6 8" id="KW-0862">Zinc</keyword>
<dbReference type="FunFam" id="3.50.50.80:FF:000002">
    <property type="entry name" value="SUMO-activating enzyme subunit 2"/>
    <property type="match status" value="1"/>
</dbReference>
<evidence type="ECO:0000256" key="12">
    <source>
        <dbReference type="PROSITE-ProRule" id="PRU10132"/>
    </source>
</evidence>
<dbReference type="InterPro" id="IPR000594">
    <property type="entry name" value="ThiF_NAD_FAD-bd"/>
</dbReference>
<feature type="binding site" evidence="10">
    <location>
        <position position="68"/>
    </location>
    <ligand>
        <name>ATP</name>
        <dbReference type="ChEBI" id="CHEBI:30616"/>
    </ligand>
</feature>
<dbReference type="InterPro" id="IPR030661">
    <property type="entry name" value="Uba2"/>
</dbReference>
<gene>
    <name evidence="16" type="primary">WBGene00108667</name>
</gene>
<evidence type="ECO:0000256" key="2">
    <source>
        <dbReference type="ARBA" id="ARBA00005673"/>
    </source>
</evidence>
<feature type="binding site" evidence="10">
    <location>
        <begin position="52"/>
        <end position="55"/>
    </location>
    <ligand>
        <name>ATP</name>
        <dbReference type="ChEBI" id="CHEBI:30616"/>
    </ligand>
</feature>
<dbReference type="AlphaFoldDB" id="A0A8R1UCL2"/>
<dbReference type="InterPro" id="IPR042449">
    <property type="entry name" value="Ub-E1_IAD_1"/>
</dbReference>
<feature type="compositionally biased region" description="Basic and acidic residues" evidence="13">
    <location>
        <begin position="229"/>
        <end position="239"/>
    </location>
</feature>
<evidence type="ECO:0000256" key="5">
    <source>
        <dbReference type="ARBA" id="ARBA00022786"/>
    </source>
</evidence>
<feature type="domain" description="Ubiquitin/SUMO-activating enzyme ubiquitin-like" evidence="15">
    <location>
        <begin position="469"/>
        <end position="552"/>
    </location>
</feature>
<dbReference type="GO" id="GO:0031510">
    <property type="term" value="C:SUMO activating enzyme complex"/>
    <property type="evidence" value="ECO:0000318"/>
    <property type="project" value="GO_Central"/>
</dbReference>
<keyword evidence="4 8" id="KW-0547">Nucleotide-binding</keyword>
<feature type="active site" description="Glycyl thioester intermediate" evidence="9 12">
    <location>
        <position position="172"/>
    </location>
</feature>
<feature type="compositionally biased region" description="Basic and acidic residues" evidence="13">
    <location>
        <begin position="247"/>
        <end position="258"/>
    </location>
</feature>
<reference evidence="17" key="1">
    <citation type="journal article" date="2008" name="Nat. Genet.">
        <title>The Pristionchus pacificus genome provides a unique perspective on nematode lifestyle and parasitism.</title>
        <authorList>
            <person name="Dieterich C."/>
            <person name="Clifton S.W."/>
            <person name="Schuster L.N."/>
            <person name="Chinwalla A."/>
            <person name="Delehaunty K."/>
            <person name="Dinkelacker I."/>
            <person name="Fulton L."/>
            <person name="Fulton R."/>
            <person name="Godfrey J."/>
            <person name="Minx P."/>
            <person name="Mitreva M."/>
            <person name="Roeseler W."/>
            <person name="Tian H."/>
            <person name="Witte H."/>
            <person name="Yang S.P."/>
            <person name="Wilson R.K."/>
            <person name="Sommer R.J."/>
        </authorList>
    </citation>
    <scope>NUCLEOTIDE SEQUENCE [LARGE SCALE GENOMIC DNA]</scope>
    <source>
        <strain evidence="17">PS312</strain>
    </source>
</reference>
<feature type="binding site" evidence="10">
    <location>
        <begin position="115"/>
        <end position="120"/>
    </location>
    <ligand>
        <name>ATP</name>
        <dbReference type="ChEBI" id="CHEBI:30616"/>
    </ligand>
</feature>
<name>A0A8R1UCL2_PRIPA</name>
<evidence type="ECO:0000313" key="16">
    <source>
        <dbReference type="EnsemblMetazoa" id="PPA19113.1"/>
    </source>
</evidence>
<evidence type="ECO:0000256" key="1">
    <source>
        <dbReference type="ARBA" id="ARBA00004718"/>
    </source>
</evidence>
<feature type="binding site" evidence="10">
    <location>
        <begin position="93"/>
        <end position="94"/>
    </location>
    <ligand>
        <name>ATP</name>
        <dbReference type="ChEBI" id="CHEBI:30616"/>
    </ligand>
</feature>
<keyword evidence="5 8" id="KW-0833">Ubl conjugation pathway</keyword>
<dbReference type="InterPro" id="IPR035985">
    <property type="entry name" value="Ubiquitin-activating_enz"/>
</dbReference>
<dbReference type="InterPro" id="IPR028077">
    <property type="entry name" value="UAE_UbL_dom"/>
</dbReference>
<feature type="binding site" evidence="11">
    <location>
        <position position="460"/>
    </location>
    <ligand>
        <name>Zn(2+)</name>
        <dbReference type="ChEBI" id="CHEBI:29105"/>
    </ligand>
</feature>
<dbReference type="PANTHER" id="PTHR10953:SF5">
    <property type="entry name" value="SUMO-ACTIVATING ENZYME SUBUNIT 2"/>
    <property type="match status" value="1"/>
</dbReference>
<dbReference type="Gene3D" id="1.10.10.520">
    <property type="entry name" value="Ubiquitin activating enzymes (Uba3). Chain: B, domain 2"/>
    <property type="match status" value="1"/>
</dbReference>
<dbReference type="Proteomes" id="UP000005239">
    <property type="component" value="Unassembled WGS sequence"/>
</dbReference>
<proteinExistence type="inferred from homology"/>